<accession>A0A4S4FE66</accession>
<proteinExistence type="predicted"/>
<organism evidence="1 2">
    <name type="scientific">Orlajensenia flava</name>
    <dbReference type="NCBI Taxonomy" id="2565934"/>
    <lineage>
        <taxon>Bacteria</taxon>
        <taxon>Bacillati</taxon>
        <taxon>Actinomycetota</taxon>
        <taxon>Actinomycetes</taxon>
        <taxon>Micrococcales</taxon>
        <taxon>Microbacteriaceae</taxon>
        <taxon>Orlajensenia</taxon>
    </lineage>
</organism>
<sequence>MTKNSSFFALFSWILLAYLGCKLCLDSSNFLLLCEDEEEVRKAAIHNVQEGSVEFNNIKITGLK</sequence>
<comment type="caution">
    <text evidence="1">The sequence shown here is derived from an EMBL/GenBank/DDBJ whole genome shotgun (WGS) entry which is preliminary data.</text>
</comment>
<evidence type="ECO:0000313" key="2">
    <source>
        <dbReference type="Proteomes" id="UP000307380"/>
    </source>
</evidence>
<keyword evidence="2" id="KW-1185">Reference proteome</keyword>
<dbReference type="EMBL" id="SSSN01000026">
    <property type="protein sequence ID" value="THG28298.1"/>
    <property type="molecule type" value="Genomic_DNA"/>
</dbReference>
<evidence type="ECO:0000313" key="1">
    <source>
        <dbReference type="EMBL" id="THG28298.1"/>
    </source>
</evidence>
<name>A0A4S4FE66_9MICO</name>
<dbReference type="AlphaFoldDB" id="A0A4S4FE66"/>
<feature type="non-terminal residue" evidence="1">
    <location>
        <position position="64"/>
    </location>
</feature>
<gene>
    <name evidence="1" type="ORF">E6C70_16550</name>
</gene>
<protein>
    <submittedName>
        <fullName evidence="1">Uncharacterized protein</fullName>
    </submittedName>
</protein>
<dbReference type="RefSeq" id="WP_136425584.1">
    <property type="nucleotide sequence ID" value="NZ_SSSN01000026.1"/>
</dbReference>
<reference evidence="1 2" key="1">
    <citation type="submission" date="2019-04" db="EMBL/GenBank/DDBJ databases">
        <authorList>
            <person name="Jiang L."/>
        </authorList>
    </citation>
    <scope>NUCLEOTIDE SEQUENCE [LARGE SCALE GENOMIC DNA]</scope>
    <source>
        <strain evidence="1 2">YIM 131861</strain>
    </source>
</reference>
<dbReference type="Proteomes" id="UP000307380">
    <property type="component" value="Unassembled WGS sequence"/>
</dbReference>